<organism evidence="1 2">
    <name type="scientific">Trichinella zimbabwensis</name>
    <dbReference type="NCBI Taxonomy" id="268475"/>
    <lineage>
        <taxon>Eukaryota</taxon>
        <taxon>Metazoa</taxon>
        <taxon>Ecdysozoa</taxon>
        <taxon>Nematoda</taxon>
        <taxon>Enoplea</taxon>
        <taxon>Dorylaimia</taxon>
        <taxon>Trichinellida</taxon>
        <taxon>Trichinellidae</taxon>
        <taxon>Trichinella</taxon>
    </lineage>
</organism>
<name>A0A0V1EZC9_9BILA</name>
<dbReference type="Proteomes" id="UP000055024">
    <property type="component" value="Unassembled WGS sequence"/>
</dbReference>
<sequence>MMKAHLLANFLVKLNKEVVEVVIKLRVCWHVLFASCNENFSRDGIH</sequence>
<accession>A0A0V1EZC9</accession>
<proteinExistence type="predicted"/>
<keyword evidence="2" id="KW-1185">Reference proteome</keyword>
<evidence type="ECO:0000313" key="1">
    <source>
        <dbReference type="EMBL" id="KRY78940.1"/>
    </source>
</evidence>
<reference evidence="1 2" key="1">
    <citation type="submission" date="2015-01" db="EMBL/GenBank/DDBJ databases">
        <title>Evolution of Trichinella species and genotypes.</title>
        <authorList>
            <person name="Korhonen P.K."/>
            <person name="Edoardo P."/>
            <person name="Giuseppe L.R."/>
            <person name="Gasser R.B."/>
        </authorList>
    </citation>
    <scope>NUCLEOTIDE SEQUENCE [LARGE SCALE GENOMIC DNA]</scope>
    <source>
        <strain evidence="1">ISS1029</strain>
    </source>
</reference>
<comment type="caution">
    <text evidence="1">The sequence shown here is derived from an EMBL/GenBank/DDBJ whole genome shotgun (WGS) entry which is preliminary data.</text>
</comment>
<evidence type="ECO:0000313" key="2">
    <source>
        <dbReference type="Proteomes" id="UP000055024"/>
    </source>
</evidence>
<dbReference type="AlphaFoldDB" id="A0A0V1EZC9"/>
<protein>
    <submittedName>
        <fullName evidence="1">Uncharacterized protein</fullName>
    </submittedName>
</protein>
<gene>
    <name evidence="1" type="ORF">T11_11127</name>
</gene>
<dbReference type="EMBL" id="JYDP01007117">
    <property type="protein sequence ID" value="KRY78940.1"/>
    <property type="molecule type" value="Genomic_DNA"/>
</dbReference>